<dbReference type="EMBL" id="AMPO01000011">
    <property type="protein sequence ID" value="EKF84919.1"/>
    <property type="molecule type" value="Genomic_DNA"/>
</dbReference>
<dbReference type="Proteomes" id="UP000007360">
    <property type="component" value="Unassembled WGS sequence"/>
</dbReference>
<sequence>MLFLLVIIGSVFSIAEGRFETVNKADEAAQARSISEKVAITIEEVYAGGEGHEIKIEMPPDIKGSNYDVSVNQSGVLIQVGGWSGYSYSFFKKISNYNLNQEEVTMHPNKNYTVRNVKDGKSNKVIIF</sequence>
<protein>
    <submittedName>
        <fullName evidence="1">Uncharacterized protein</fullName>
    </submittedName>
</protein>
<evidence type="ECO:0000313" key="1">
    <source>
        <dbReference type="EMBL" id="EKF84919.1"/>
    </source>
</evidence>
<dbReference type="PATRIC" id="fig|1204725.3.peg.2210"/>
<accession>K2R9D1</accession>
<keyword evidence="2" id="KW-1185">Reference proteome</keyword>
<name>K2R9D1_METFP</name>
<comment type="caution">
    <text evidence="1">The sequence shown here is derived from an EMBL/GenBank/DDBJ whole genome shotgun (WGS) entry which is preliminary data.</text>
</comment>
<dbReference type="AlphaFoldDB" id="K2R9D1"/>
<evidence type="ECO:0000313" key="2">
    <source>
        <dbReference type="Proteomes" id="UP000007360"/>
    </source>
</evidence>
<reference evidence="1 2" key="1">
    <citation type="journal article" date="2012" name="J. Bacteriol.">
        <title>Draft genome sequence of Methanobacterium formicicum DSM 3637, an archaebacterium isolated from the methane producer amoeba Pelomyxa palustris.</title>
        <authorList>
            <person name="Gutierrez G."/>
        </authorList>
    </citation>
    <scope>NUCLEOTIDE SEQUENCE [LARGE SCALE GENOMIC DNA]</scope>
    <source>
        <strain evidence="2">DSM 3637 / PP1</strain>
    </source>
</reference>
<organism evidence="1 2">
    <name type="scientific">Methanobacterium formicicum (strain DSM 3637 / PP1)</name>
    <dbReference type="NCBI Taxonomy" id="1204725"/>
    <lineage>
        <taxon>Archaea</taxon>
        <taxon>Methanobacteriati</taxon>
        <taxon>Methanobacteriota</taxon>
        <taxon>Methanomada group</taxon>
        <taxon>Methanobacteria</taxon>
        <taxon>Methanobacteriales</taxon>
        <taxon>Methanobacteriaceae</taxon>
        <taxon>Methanobacterium</taxon>
    </lineage>
</organism>
<gene>
    <name evidence="1" type="ORF">A994_10997</name>
</gene>
<proteinExistence type="predicted"/>
<dbReference type="RefSeq" id="WP_004031675.1">
    <property type="nucleotide sequence ID" value="NZ_AMPO01000011.1"/>
</dbReference>